<sequence>MSTNVLDTDPLESTEFKQHIRNLLYDYCTKHITTNYVTFTEDLVAEFLERLEPIPTTDPYSLTLLPDPFTILSQTYSLSNLVPYDETAETTQEACAYIKRWGAVPKGRPKTERLGEEWSNDTYQPPPELFIPALTRKARRATPKLGKKTQPVCRGTFQDLVKSRKFASIDVEPVEEPKLVPEEILYDIQFHLITLAPTPQTAFEIDAEELPAVKALLQSTTEALRPQKASKNRYLDPSFLAREFPGDRDYTPFEEEFVPLFPRARVPASQSGRTSKLEAAQLPGPKGFADIPSVASLKQIEVEDPDPDISRQNLVVVDGWETIKSSPPSTPTSVRSESDQEDQLNELFLRSSPPTTDPPLVEDIENAKMEEVMIPRSRRIGGNSGITPHILAGKTLETFLGPLLSKAKMGEAGSIPAPSIRSATDPGNQSGQPLLSSPTPSSLVGQPPSVLNAEGPDADTHNEEPRDAEKDLGAELQGLYQGHVEAWQDMIMNEKIEEKESMLWDVPDLDPPNKRKDADWLHVPKTFLDFLVPPSQGAAQPSGLTLKPLHQFLKKAKGRQSLGLALSWVPFTVDKKLPSVHELVGVDKLFDDDVVIGGSPPSELDKLFKALKIDVGAAASPDPVNEGPTSLSSFIRVGSEEEVYHPTEAYSFLSKDFQIMLNRQERRRLARVEGRVVEDDEDEDDLAEEEDHDVADVAGAVGAFDQLGQETLTAPAEKVTIPGEPARRVLDDRIGLDGERPSKRQKLASKEVADTSAHGELEASIHHRHQPQTSVPVDTAFCDEGDYTSIHAPLAMEDAWHGPGGNLHSGYENGWNTGEYEAEDKENIPPPTSSNPSSLFMDDETNANVADIVEHVYMYDYPTEDSVGHPQQHGDDAHFYDNDDDFAMDGRAHYHSHLAATDHMNPDDALEDERTDLQVAGGGYRREEGEGSFEVLSFGSQYPRMHGRAESSVLRANPVDEAHQEACEGPGRLKVAESVPCPSTVREICDKAPDQAKLLRPAAYEPNIASQSLGIFAFAQLRARKVSAPLPAAASLPAPVADVQEPTAMAEEQPRGLPPDLIDKDTIASSTVSFTPPHCVHRYMTSIDLIQKHALVCALRAEECAVDFVERRSLGGVDLILDPYTAVIFLSLFTLPARCEAYVDKVSQLSQIFRYLLVVFEAYPEQLSKRAKPGKLEGSFGTASSSSNLYAYTPPIVKAIKKFRRDINIAGACGSKRAETVVQYAFADDVREAALFTRWFGDRAEEHDMTGGLIWGERRWLAEDYSEVRCNIVALVSSQISDPDSDVQDEEECLAGVQGLNHFSASIILSQIPLQHFVHLLPEERAEVCGGLLADEIIAEFNADIENRLNALPSSSDIES</sequence>
<proteinExistence type="predicted"/>
<dbReference type="InParanoid" id="A0A409YID0"/>
<feature type="region of interest" description="Disordered" evidence="1">
    <location>
        <begin position="812"/>
        <end position="840"/>
    </location>
</feature>
<name>A0A409YID0_9AGAR</name>
<dbReference type="OrthoDB" id="2422840at2759"/>
<protein>
    <submittedName>
        <fullName evidence="2">Uncharacterized protein</fullName>
    </submittedName>
</protein>
<feature type="compositionally biased region" description="Polar residues" evidence="1">
    <location>
        <begin position="421"/>
        <end position="432"/>
    </location>
</feature>
<reference evidence="2 3" key="1">
    <citation type="journal article" date="2018" name="Evol. Lett.">
        <title>Horizontal gene cluster transfer increased hallucinogenic mushroom diversity.</title>
        <authorList>
            <person name="Reynolds H.T."/>
            <person name="Vijayakumar V."/>
            <person name="Gluck-Thaler E."/>
            <person name="Korotkin H.B."/>
            <person name="Matheny P.B."/>
            <person name="Slot J.C."/>
        </authorList>
    </citation>
    <scope>NUCLEOTIDE SEQUENCE [LARGE SCALE GENOMIC DNA]</scope>
    <source>
        <strain evidence="2 3">SRW20</strain>
    </source>
</reference>
<feature type="compositionally biased region" description="Basic and acidic residues" evidence="1">
    <location>
        <begin position="458"/>
        <end position="468"/>
    </location>
</feature>
<keyword evidence="3" id="KW-1185">Reference proteome</keyword>
<feature type="region of interest" description="Disordered" evidence="1">
    <location>
        <begin position="322"/>
        <end position="342"/>
    </location>
</feature>
<feature type="compositionally biased region" description="Low complexity" evidence="1">
    <location>
        <begin position="433"/>
        <end position="443"/>
    </location>
</feature>
<evidence type="ECO:0000256" key="1">
    <source>
        <dbReference type="SAM" id="MobiDB-lite"/>
    </source>
</evidence>
<dbReference type="Proteomes" id="UP000284706">
    <property type="component" value="Unassembled WGS sequence"/>
</dbReference>
<gene>
    <name evidence="2" type="ORF">CVT26_009455</name>
</gene>
<accession>A0A409YID0</accession>
<dbReference type="EMBL" id="NHYE01000825">
    <property type="protein sequence ID" value="PPR02744.1"/>
    <property type="molecule type" value="Genomic_DNA"/>
</dbReference>
<evidence type="ECO:0000313" key="2">
    <source>
        <dbReference type="EMBL" id="PPR02744.1"/>
    </source>
</evidence>
<evidence type="ECO:0000313" key="3">
    <source>
        <dbReference type="Proteomes" id="UP000284706"/>
    </source>
</evidence>
<dbReference type="STRING" id="231916.A0A409YID0"/>
<organism evidence="2 3">
    <name type="scientific">Gymnopilus dilepis</name>
    <dbReference type="NCBI Taxonomy" id="231916"/>
    <lineage>
        <taxon>Eukaryota</taxon>
        <taxon>Fungi</taxon>
        <taxon>Dikarya</taxon>
        <taxon>Basidiomycota</taxon>
        <taxon>Agaricomycotina</taxon>
        <taxon>Agaricomycetes</taxon>
        <taxon>Agaricomycetidae</taxon>
        <taxon>Agaricales</taxon>
        <taxon>Agaricineae</taxon>
        <taxon>Hymenogastraceae</taxon>
        <taxon>Gymnopilus</taxon>
    </lineage>
</organism>
<comment type="caution">
    <text evidence="2">The sequence shown here is derived from an EMBL/GenBank/DDBJ whole genome shotgun (WGS) entry which is preliminary data.</text>
</comment>
<feature type="region of interest" description="Disordered" evidence="1">
    <location>
        <begin position="410"/>
        <end position="468"/>
    </location>
</feature>